<proteinExistence type="predicted"/>
<accession>A0A1A2TLE2</accession>
<dbReference type="AlphaFoldDB" id="A0A1A2TLE2"/>
<gene>
    <name evidence="3" type="ORF">A5683_20675</name>
</gene>
<name>A0A1A2TLE2_MYCNT</name>
<keyword evidence="1" id="KW-1133">Transmembrane helix</keyword>
<evidence type="ECO:0000256" key="2">
    <source>
        <dbReference type="SAM" id="SignalP"/>
    </source>
</evidence>
<keyword evidence="1" id="KW-0472">Membrane</keyword>
<evidence type="ECO:0000313" key="3">
    <source>
        <dbReference type="EMBL" id="OBH76842.1"/>
    </source>
</evidence>
<sequence length="73" mass="7613">MMLNRFAAWTGLLSTLLAFAALPMALFAAGTGHPGWALVAAAALLSCVGLGGSVVAAVVHYDHRHQRSTPHLF</sequence>
<dbReference type="EMBL" id="LZJU01000063">
    <property type="protein sequence ID" value="OBH76842.1"/>
    <property type="molecule type" value="Genomic_DNA"/>
</dbReference>
<dbReference type="Proteomes" id="UP000092389">
    <property type="component" value="Unassembled WGS sequence"/>
</dbReference>
<feature type="transmembrane region" description="Helical" evidence="1">
    <location>
        <begin position="38"/>
        <end position="59"/>
    </location>
</feature>
<reference evidence="3 4" key="1">
    <citation type="submission" date="2016-06" db="EMBL/GenBank/DDBJ databases">
        <authorList>
            <person name="Kjaerup R.B."/>
            <person name="Dalgaard T.S."/>
            <person name="Juul-Madsen H.R."/>
        </authorList>
    </citation>
    <scope>NUCLEOTIDE SEQUENCE [LARGE SCALE GENOMIC DNA]</scope>
    <source>
        <strain evidence="3 4">E152</strain>
    </source>
</reference>
<protein>
    <submittedName>
        <fullName evidence="3">Uncharacterized protein</fullName>
    </submittedName>
</protein>
<evidence type="ECO:0000313" key="4">
    <source>
        <dbReference type="Proteomes" id="UP000092389"/>
    </source>
</evidence>
<organism evidence="3 4">
    <name type="scientific">Mycobacterium mantenii</name>
    <dbReference type="NCBI Taxonomy" id="560555"/>
    <lineage>
        <taxon>Bacteria</taxon>
        <taxon>Bacillati</taxon>
        <taxon>Actinomycetota</taxon>
        <taxon>Actinomycetes</taxon>
        <taxon>Mycobacteriales</taxon>
        <taxon>Mycobacteriaceae</taxon>
        <taxon>Mycobacterium</taxon>
        <taxon>Mycobacterium avium complex (MAC)</taxon>
    </lineage>
</organism>
<feature type="signal peptide" evidence="2">
    <location>
        <begin position="1"/>
        <end position="20"/>
    </location>
</feature>
<feature type="chain" id="PRO_5008315814" evidence="2">
    <location>
        <begin position="21"/>
        <end position="73"/>
    </location>
</feature>
<evidence type="ECO:0000256" key="1">
    <source>
        <dbReference type="SAM" id="Phobius"/>
    </source>
</evidence>
<dbReference type="RefSeq" id="WP_067909280.1">
    <property type="nucleotide sequence ID" value="NZ_LZJP01000128.1"/>
</dbReference>
<keyword evidence="1" id="KW-0812">Transmembrane</keyword>
<keyword evidence="2" id="KW-0732">Signal</keyword>
<comment type="caution">
    <text evidence="3">The sequence shown here is derived from an EMBL/GenBank/DDBJ whole genome shotgun (WGS) entry which is preliminary data.</text>
</comment>